<evidence type="ECO:0000256" key="4">
    <source>
        <dbReference type="ARBA" id="ARBA00022695"/>
    </source>
</evidence>
<dbReference type="InterPro" id="IPR029494">
    <property type="entry name" value="DarT"/>
</dbReference>
<dbReference type="PROSITE" id="PS52018">
    <property type="entry name" value="DART"/>
    <property type="match status" value="1"/>
</dbReference>
<evidence type="ECO:0000256" key="1">
    <source>
        <dbReference type="ARBA" id="ARBA00022649"/>
    </source>
</evidence>
<organism evidence="7 8">
    <name type="scientific">Rotaria sordida</name>
    <dbReference type="NCBI Taxonomy" id="392033"/>
    <lineage>
        <taxon>Eukaryota</taxon>
        <taxon>Metazoa</taxon>
        <taxon>Spiralia</taxon>
        <taxon>Gnathifera</taxon>
        <taxon>Rotifera</taxon>
        <taxon>Eurotatoria</taxon>
        <taxon>Bdelloidea</taxon>
        <taxon>Philodinida</taxon>
        <taxon>Philodinidae</taxon>
        <taxon>Rotaria</taxon>
    </lineage>
</organism>
<name>A0A815HGP6_9BILA</name>
<accession>A0A815HGP6</accession>
<gene>
    <name evidence="7" type="ORF">RFH988_LOCUS32361</name>
</gene>
<dbReference type="OrthoDB" id="1262810at2759"/>
<keyword evidence="4" id="KW-0548">Nucleotidyltransferase</keyword>
<dbReference type="GO" id="GO:0016757">
    <property type="term" value="F:glycosyltransferase activity"/>
    <property type="evidence" value="ECO:0007669"/>
    <property type="project" value="UniProtKB-KW"/>
</dbReference>
<dbReference type="InterPro" id="IPR036890">
    <property type="entry name" value="HATPase_C_sf"/>
</dbReference>
<dbReference type="PANTHER" id="PTHR32387:SF0">
    <property type="entry name" value="PROTEIN NO VEIN"/>
    <property type="match status" value="1"/>
</dbReference>
<dbReference type="GO" id="GO:0003677">
    <property type="term" value="F:DNA binding"/>
    <property type="evidence" value="ECO:0007669"/>
    <property type="project" value="UniProtKB-KW"/>
</dbReference>
<dbReference type="InterPro" id="IPR052957">
    <property type="entry name" value="Auxin_embryo_med"/>
</dbReference>
<keyword evidence="2" id="KW-0328">Glycosyltransferase</keyword>
<dbReference type="PANTHER" id="PTHR32387">
    <property type="entry name" value="WU:FJ29H11"/>
    <property type="match status" value="1"/>
</dbReference>
<dbReference type="NCBIfam" id="NF047352">
    <property type="entry name" value="P_loop_sacsin"/>
    <property type="match status" value="1"/>
</dbReference>
<dbReference type="Pfam" id="PF14487">
    <property type="entry name" value="DarT"/>
    <property type="match status" value="1"/>
</dbReference>
<reference evidence="7" key="1">
    <citation type="submission" date="2021-02" db="EMBL/GenBank/DDBJ databases">
        <authorList>
            <person name="Nowell W R."/>
        </authorList>
    </citation>
    <scope>NUCLEOTIDE SEQUENCE</scope>
</reference>
<evidence type="ECO:0000313" key="7">
    <source>
        <dbReference type="EMBL" id="CAF1352193.1"/>
    </source>
</evidence>
<evidence type="ECO:0000256" key="5">
    <source>
        <dbReference type="ARBA" id="ARBA00023125"/>
    </source>
</evidence>
<keyword evidence="1" id="KW-1277">Toxin-antitoxin system</keyword>
<proteinExistence type="predicted"/>
<evidence type="ECO:0000313" key="8">
    <source>
        <dbReference type="Proteomes" id="UP000663882"/>
    </source>
</evidence>
<keyword evidence="5" id="KW-0238">DNA-binding</keyword>
<dbReference type="EMBL" id="CAJNOO010003731">
    <property type="protein sequence ID" value="CAF1352193.1"/>
    <property type="molecule type" value="Genomic_DNA"/>
</dbReference>
<feature type="domain" description="DarT" evidence="6">
    <location>
        <begin position="1162"/>
        <end position="1357"/>
    </location>
</feature>
<dbReference type="SUPFAM" id="SSF55874">
    <property type="entry name" value="ATPase domain of HSP90 chaperone/DNA topoisomerase II/histidine kinase"/>
    <property type="match status" value="1"/>
</dbReference>
<evidence type="ECO:0000256" key="2">
    <source>
        <dbReference type="ARBA" id="ARBA00022676"/>
    </source>
</evidence>
<evidence type="ECO:0000259" key="6">
    <source>
        <dbReference type="PROSITE" id="PS52018"/>
    </source>
</evidence>
<protein>
    <recommendedName>
        <fullName evidence="6">DarT domain-containing protein</fullName>
    </recommendedName>
</protein>
<keyword evidence="3" id="KW-0808">Transferase</keyword>
<dbReference type="GO" id="GO:0016779">
    <property type="term" value="F:nucleotidyltransferase activity"/>
    <property type="evidence" value="ECO:0007669"/>
    <property type="project" value="UniProtKB-KW"/>
</dbReference>
<dbReference type="Proteomes" id="UP000663882">
    <property type="component" value="Unassembled WGS sequence"/>
</dbReference>
<sequence>MSLQACIERLFNLNSHYLYPEQAFNQASSLQTLSDDLYTDPLRFVYELVQNADDASSANLQIALIESGYLIVSHNGKLFDENDVRSLCAVNKSTKICNSQTAGYKGLGFKAIFGKSDFVLIVTNNGSFRFDAQYKFNWTWSDVDQTTWEHDNKRKFIYPWQICPIWTENKQIPKSIRTWLSNSKIKMPVNIIIRLRSMIETRNALEELTTQPCTFLFLQHIRQIEFLGIPSTSIIHIEQESDGLIKLLYNKNQSSRWLVSRREVLIPQEVRKDIRLPEKLRNVSSTIIGLAAMLQNDNPRNFISLSNKGSVLFAFMPTKIFTYNLPLLVSANFLTNANREQIHTDSIWNQWLFESIPRETIEWVKELIKKPNWKHTAYELLPMPTQSRDSLASKYNESFSYALNHTKFICNTHGEDLTLSEAIIDLTHLSNQQFIGTEPIRIYFLHQCVPQLKFSQAHPFIVDHHRLRDLGVTIFTWEQAIDMFKSQEFQKKFSVDSNIQLISYLYDSQIDKEIAKSLHRIPFIMDRNKCLQIPTKIFFPSKFNDISWYSNNTQEAYVHEDLMNKLQNHHIKWLEQLGVAFRTDLSFFYHTIIPQASTFINVENALHTIQRLCHLYMNGQIHPDDLKNLGKLSLLTKTNTLVPANRLYLSTEYEPSLSIENYFPTMPHLFVSTSYMQNDCHIGWKHFFVSLGVQENINLIPLNDNVRLFQHYHEDQMKIIFGLNFNQVHRYKYRLSITFLELTESNFDFARFFWQHIIQNINVRDLTRSEIAYWGQHNKRGAIFGSEVNTFPQWFVLNRSCIPVRILSSNDIYKKECFKSIHVYSNQLSPWIGRYLPTFECTPNGESLSDEWLKFFKFKTDLSIDDYIYILHQIYVRNQTGYDFEDDLRIQKIYTNLLNILSNTDTNQRQLYREKCLSKSICLLSECNNLFMLSEELSFWSIDELQSPSELHVLKLNVTNRRHKSLSYLLYIFNINHIEMKDLNLTQLGVVSCDELTNRLQKCYFSLLFDFHKIKEENKFNQFDSIQYFEADRLELYIDKLNIFVGNPSIHVNNNSLYTTKPWNSNSVLHKLPRKICEFLKLPIGLFEIHVRTLLTTSSIDDYCIQFRILPANNDSSNNQITKLIERDNLALFNGLPHFSLLCTPAELLIAGLEAQNSKWAGCLYHYTHLENAVSILRDQAIKSRHLCQTTNFKDSSAFDFMSEIDDQVNHYVRFYFRPLTSTQLNNENLGSNKSKKRHNYTPMCPIPIFFCINLQAILNIPDLKWKVSIDNMSSKKTEYDCTIDIIKRFDFCGLFNDSDTNRCKELEFLIENQLDLQLLPNDAITLVCQDSDAKKSLESILSTQIYNPEIKRNYFGQKNSRVFINHDTEQDHIAVMIDGKTDRQGEIFIVQIKSNENEQRNTLACKGNIDRVFHYNNITTIYGKEKPLEVFVGKQPYAVYYQYEKQSWLIFTNHNKPDLDDSYKTQYQEFISYD</sequence>
<comment type="caution">
    <text evidence="7">The sequence shown here is derived from an EMBL/GenBank/DDBJ whole genome shotgun (WGS) entry which is preliminary data.</text>
</comment>
<dbReference type="Gene3D" id="3.30.565.10">
    <property type="entry name" value="Histidine kinase-like ATPase, C-terminal domain"/>
    <property type="match status" value="1"/>
</dbReference>
<evidence type="ECO:0000256" key="3">
    <source>
        <dbReference type="ARBA" id="ARBA00022679"/>
    </source>
</evidence>